<dbReference type="Pfam" id="PF02491">
    <property type="entry name" value="SHS2_FTSA"/>
    <property type="match status" value="1"/>
</dbReference>
<feature type="domain" description="SHS2" evidence="8">
    <location>
        <begin position="6"/>
        <end position="191"/>
    </location>
</feature>
<accession>A0A2P1P7Z6</accession>
<dbReference type="InterPro" id="IPR003494">
    <property type="entry name" value="SHS2_FtsA"/>
</dbReference>
<keyword evidence="4 6" id="KW-0472">Membrane</keyword>
<dbReference type="SUPFAM" id="SSF53067">
    <property type="entry name" value="Actin-like ATPase domain"/>
    <property type="match status" value="2"/>
</dbReference>
<comment type="similarity">
    <text evidence="6 7">Belongs to the FtsA/MreB family.</text>
</comment>
<dbReference type="HAMAP" id="MF_02033">
    <property type="entry name" value="FtsA"/>
    <property type="match status" value="1"/>
</dbReference>
<evidence type="ECO:0000256" key="3">
    <source>
        <dbReference type="ARBA" id="ARBA00022618"/>
    </source>
</evidence>
<comment type="similarity">
    <text evidence="1">Belongs to the heat shock protein 70 family.</text>
</comment>
<gene>
    <name evidence="6" type="primary">ftsA</name>
    <name evidence="9" type="ORF">phytr_4430</name>
</gene>
<keyword evidence="2 6" id="KW-1003">Cell membrane</keyword>
<dbReference type="Proteomes" id="UP000241762">
    <property type="component" value="Chromosome"/>
</dbReference>
<dbReference type="InterPro" id="IPR020823">
    <property type="entry name" value="Cell_div_FtsA"/>
</dbReference>
<dbReference type="InterPro" id="IPR050696">
    <property type="entry name" value="FtsA/MreB"/>
</dbReference>
<evidence type="ECO:0000256" key="1">
    <source>
        <dbReference type="ARBA" id="ARBA00007381"/>
    </source>
</evidence>
<dbReference type="CDD" id="cd24048">
    <property type="entry name" value="ASKHA_NBD_FtsA"/>
    <property type="match status" value="1"/>
</dbReference>
<evidence type="ECO:0000313" key="9">
    <source>
        <dbReference type="EMBL" id="AVP87393.1"/>
    </source>
</evidence>
<evidence type="ECO:0000256" key="7">
    <source>
        <dbReference type="PIRNR" id="PIRNR003101"/>
    </source>
</evidence>
<dbReference type="RefSeq" id="WP_106874257.1">
    <property type="nucleotide sequence ID" value="NZ_CP027845.1"/>
</dbReference>
<dbReference type="Gene3D" id="3.30.1490.110">
    <property type="match status" value="1"/>
</dbReference>
<dbReference type="EMBL" id="CP027845">
    <property type="protein sequence ID" value="AVP87393.1"/>
    <property type="molecule type" value="Genomic_DNA"/>
</dbReference>
<dbReference type="OrthoDB" id="9810567at2"/>
<dbReference type="NCBIfam" id="TIGR01174">
    <property type="entry name" value="ftsA"/>
    <property type="match status" value="1"/>
</dbReference>
<evidence type="ECO:0000259" key="8">
    <source>
        <dbReference type="SMART" id="SM00842"/>
    </source>
</evidence>
<sequence>MNKKETVVFDVGSSKIASIVGAIRDEEIEVTNHFLSASEGIKASLITNFAQAEESIVNTIIAIEKESKNFIKEAAISICTSRAKSTYVTSKVKIGSGTVTAQDLQKLINKALSDFSDSAGQVVHYFPVEFILDNNHGIVNPVGMLGNELSCNLHIVSVDPNVFTNLVHCLNKCQIKVKEVILSGYASALGCVPNTQQETGTLVIDFGARTTSFIVLFERRMIYCGYVPIGSWYITSDIARAFSISMQAAEKLKLLHGSSKPSRTSHLINLYDIDPNEFDSNQVISSVDLSGVIAPRVEEIFTLLKEEYNKLKINDIIAQNIIITGGGSRLPDLAETVGDIFGKSVKVSAVQDPNLEQAPDAYTTAYGMLRFIADKQKQDLLVDSGNRGLLGKVWGWLKNNV</sequence>
<evidence type="ECO:0000256" key="2">
    <source>
        <dbReference type="ARBA" id="ARBA00022475"/>
    </source>
</evidence>
<evidence type="ECO:0000256" key="5">
    <source>
        <dbReference type="ARBA" id="ARBA00023306"/>
    </source>
</evidence>
<dbReference type="PROSITE" id="PS01036">
    <property type="entry name" value="HSP70_3"/>
    <property type="match status" value="1"/>
</dbReference>
<keyword evidence="10" id="KW-1185">Reference proteome</keyword>
<keyword evidence="3 6" id="KW-0132">Cell division</keyword>
<dbReference type="InterPro" id="IPR018181">
    <property type="entry name" value="Heat_shock_70_CS"/>
</dbReference>
<evidence type="ECO:0000256" key="6">
    <source>
        <dbReference type="HAMAP-Rule" id="MF_02033"/>
    </source>
</evidence>
<dbReference type="Pfam" id="PF14450">
    <property type="entry name" value="FtsA"/>
    <property type="match status" value="1"/>
</dbReference>
<evidence type="ECO:0000313" key="10">
    <source>
        <dbReference type="Proteomes" id="UP000241762"/>
    </source>
</evidence>
<reference evidence="9 10" key="1">
    <citation type="submission" date="2018-03" db="EMBL/GenBank/DDBJ databases">
        <title>A gene transfer event suggests a long-term partnership between eustigmatophyte algae and a novel lineage of endosymbiotic bacteria.</title>
        <authorList>
            <person name="Yurchenko T."/>
            <person name="Sevcikova T."/>
            <person name="Pribyl P."/>
            <person name="El Karkouri K."/>
            <person name="Klimes V."/>
            <person name="Amaral R."/>
            <person name="Zbrankova V."/>
            <person name="Kim E."/>
            <person name="Raoult D."/>
            <person name="Santos L.M.A."/>
            <person name="Elias M."/>
        </authorList>
    </citation>
    <scope>NUCLEOTIDE SEQUENCE [LARGE SCALE GENOMIC DNA]</scope>
    <source>
        <strain evidence="9">CCALA 838</strain>
    </source>
</reference>
<proteinExistence type="inferred from homology"/>
<dbReference type="SMART" id="SM00842">
    <property type="entry name" value="FtsA"/>
    <property type="match status" value="1"/>
</dbReference>
<organism evidence="9 10">
    <name type="scientific">Candidatus Phycorickettsia trachydisci</name>
    <dbReference type="NCBI Taxonomy" id="2115978"/>
    <lineage>
        <taxon>Bacteria</taxon>
        <taxon>Pseudomonadati</taxon>
        <taxon>Pseudomonadota</taxon>
        <taxon>Alphaproteobacteria</taxon>
        <taxon>Rickettsiales</taxon>
        <taxon>Rickettsiaceae</taxon>
        <taxon>Candidatus Phycorickettsia</taxon>
    </lineage>
</organism>
<comment type="function">
    <text evidence="6 7">Cell division protein that is involved in the assembly of the Z ring. May serve as a membrane anchor for the Z ring.</text>
</comment>
<dbReference type="KEGG" id="ptc:phytr_4430"/>
<dbReference type="GO" id="GO:0043093">
    <property type="term" value="P:FtsZ-dependent cytokinesis"/>
    <property type="evidence" value="ECO:0007669"/>
    <property type="project" value="UniProtKB-UniRule"/>
</dbReference>
<keyword evidence="5 6" id="KW-0131">Cell cycle</keyword>
<protein>
    <recommendedName>
        <fullName evidence="6 7">Cell division protein FtsA</fullName>
    </recommendedName>
</protein>
<evidence type="ECO:0000256" key="4">
    <source>
        <dbReference type="ARBA" id="ARBA00023136"/>
    </source>
</evidence>
<dbReference type="PANTHER" id="PTHR32432">
    <property type="entry name" value="CELL DIVISION PROTEIN FTSA-RELATED"/>
    <property type="match status" value="1"/>
</dbReference>
<dbReference type="GO" id="GO:0032153">
    <property type="term" value="C:cell division site"/>
    <property type="evidence" value="ECO:0007669"/>
    <property type="project" value="UniProtKB-UniRule"/>
</dbReference>
<comment type="subcellular location">
    <subcellularLocation>
        <location evidence="6">Cell membrane</location>
        <topology evidence="6">Peripheral membrane protein</topology>
        <orientation evidence="6">Cytoplasmic side</orientation>
    </subcellularLocation>
    <text evidence="6">Localizes to the Z ring in an FtsZ-dependent manner. Targeted to the membrane through a conserved C-terminal amphipathic helix.</text>
</comment>
<dbReference type="PIRSF" id="PIRSF003101">
    <property type="entry name" value="FtsA"/>
    <property type="match status" value="1"/>
</dbReference>
<dbReference type="AlphaFoldDB" id="A0A2P1P7Z6"/>
<dbReference type="GO" id="GO:0009898">
    <property type="term" value="C:cytoplasmic side of plasma membrane"/>
    <property type="evidence" value="ECO:0007669"/>
    <property type="project" value="UniProtKB-UniRule"/>
</dbReference>
<dbReference type="Gene3D" id="3.30.420.40">
    <property type="match status" value="1"/>
</dbReference>
<dbReference type="InterPro" id="IPR043129">
    <property type="entry name" value="ATPase_NBD"/>
</dbReference>
<name>A0A2P1P7Z6_9RICK</name>
<dbReference type="PANTHER" id="PTHR32432:SF4">
    <property type="entry name" value="CELL DIVISION PROTEIN FTSA"/>
    <property type="match status" value="1"/>
</dbReference>
<comment type="subunit">
    <text evidence="6">Self-interacts. Interacts with FtsZ.</text>
</comment>